<proteinExistence type="predicted"/>
<dbReference type="Pfam" id="PF04542">
    <property type="entry name" value="Sigma70_r2"/>
    <property type="match status" value="1"/>
</dbReference>
<feature type="domain" description="RNA polymerase sigma-70 region 2" evidence="4">
    <location>
        <begin position="21"/>
        <end position="84"/>
    </location>
</feature>
<dbReference type="AlphaFoldDB" id="A0A5C5YUE0"/>
<evidence type="ECO:0000259" key="4">
    <source>
        <dbReference type="Pfam" id="PF04542"/>
    </source>
</evidence>
<dbReference type="PANTHER" id="PTHR43133">
    <property type="entry name" value="RNA POLYMERASE ECF-TYPE SIGMA FACTO"/>
    <property type="match status" value="1"/>
</dbReference>
<dbReference type="Proteomes" id="UP000316213">
    <property type="component" value="Unassembled WGS sequence"/>
</dbReference>
<dbReference type="Gene3D" id="1.10.1740.10">
    <property type="match status" value="1"/>
</dbReference>
<dbReference type="SUPFAM" id="SSF88946">
    <property type="entry name" value="Sigma2 domain of RNA polymerase sigma factors"/>
    <property type="match status" value="1"/>
</dbReference>
<organism evidence="5 6">
    <name type="scientific">Neorhodopirellula pilleata</name>
    <dbReference type="NCBI Taxonomy" id="2714738"/>
    <lineage>
        <taxon>Bacteria</taxon>
        <taxon>Pseudomonadati</taxon>
        <taxon>Planctomycetota</taxon>
        <taxon>Planctomycetia</taxon>
        <taxon>Pirellulales</taxon>
        <taxon>Pirellulaceae</taxon>
        <taxon>Neorhodopirellula</taxon>
    </lineage>
</organism>
<evidence type="ECO:0000256" key="3">
    <source>
        <dbReference type="ARBA" id="ARBA00023163"/>
    </source>
</evidence>
<keyword evidence="3" id="KW-0804">Transcription</keyword>
<evidence type="ECO:0000313" key="6">
    <source>
        <dbReference type="Proteomes" id="UP000316213"/>
    </source>
</evidence>
<dbReference type="InterPro" id="IPR007627">
    <property type="entry name" value="RNA_pol_sigma70_r2"/>
</dbReference>
<sequence length="225" mass="25601">MIAAGNHVHEDSIQALEKLCQAYWPPLYAYVRRRVDDSHEAQDLTQAFFERLLEKHYLADASADRGRFRAFLITAFKHFLSKEWDKAKALKRGGGRPPISLDFASADSQICIEPASGLTAEQLYDKHWAITMLTRVMESLEAEFSAKDKADHFAELKGFILGDHAGTTYAQVANRLNMTEAAAKKAGSRLRRRYRERLREEICQTVSGPEEIEDEMRNLLAVLEL</sequence>
<accession>A0A5C5YUE0</accession>
<reference evidence="5 6" key="1">
    <citation type="submission" date="2019-02" db="EMBL/GenBank/DDBJ databases">
        <title>Deep-cultivation of Planctomycetes and their phenomic and genomic characterization uncovers novel biology.</title>
        <authorList>
            <person name="Wiegand S."/>
            <person name="Jogler M."/>
            <person name="Boedeker C."/>
            <person name="Pinto D."/>
            <person name="Vollmers J."/>
            <person name="Rivas-Marin E."/>
            <person name="Kohn T."/>
            <person name="Peeters S.H."/>
            <person name="Heuer A."/>
            <person name="Rast P."/>
            <person name="Oberbeckmann S."/>
            <person name="Bunk B."/>
            <person name="Jeske O."/>
            <person name="Meyerdierks A."/>
            <person name="Storesund J.E."/>
            <person name="Kallscheuer N."/>
            <person name="Luecker S."/>
            <person name="Lage O.M."/>
            <person name="Pohl T."/>
            <person name="Merkel B.J."/>
            <person name="Hornburger P."/>
            <person name="Mueller R.-W."/>
            <person name="Bruemmer F."/>
            <person name="Labrenz M."/>
            <person name="Spormann A.M."/>
            <person name="Op Den Camp H."/>
            <person name="Overmann J."/>
            <person name="Amann R."/>
            <person name="Jetten M.S.M."/>
            <person name="Mascher T."/>
            <person name="Medema M.H."/>
            <person name="Devos D.P."/>
            <person name="Kaster A.-K."/>
            <person name="Ovreas L."/>
            <person name="Rohde M."/>
            <person name="Galperin M.Y."/>
            <person name="Jogler C."/>
        </authorList>
    </citation>
    <scope>NUCLEOTIDE SEQUENCE [LARGE SCALE GENOMIC DNA]</scope>
    <source>
        <strain evidence="5 6">Pla100</strain>
    </source>
</reference>
<protein>
    <recommendedName>
        <fullName evidence="4">RNA polymerase sigma-70 region 2 domain-containing protein</fullName>
    </recommendedName>
</protein>
<dbReference type="InterPro" id="IPR013325">
    <property type="entry name" value="RNA_pol_sigma_r2"/>
</dbReference>
<name>A0A5C5YUE0_9BACT</name>
<gene>
    <name evidence="5" type="ORF">Pla100_62900</name>
</gene>
<keyword evidence="2" id="KW-0731">Sigma factor</keyword>
<evidence type="ECO:0000256" key="2">
    <source>
        <dbReference type="ARBA" id="ARBA00023082"/>
    </source>
</evidence>
<evidence type="ECO:0000313" key="5">
    <source>
        <dbReference type="EMBL" id="TWT78598.1"/>
    </source>
</evidence>
<dbReference type="EMBL" id="SJPM01000052">
    <property type="protein sequence ID" value="TWT78598.1"/>
    <property type="molecule type" value="Genomic_DNA"/>
</dbReference>
<evidence type="ECO:0000256" key="1">
    <source>
        <dbReference type="ARBA" id="ARBA00023015"/>
    </source>
</evidence>
<dbReference type="GO" id="GO:0016987">
    <property type="term" value="F:sigma factor activity"/>
    <property type="evidence" value="ECO:0007669"/>
    <property type="project" value="UniProtKB-KW"/>
</dbReference>
<keyword evidence="6" id="KW-1185">Reference proteome</keyword>
<dbReference type="GO" id="GO:0006352">
    <property type="term" value="P:DNA-templated transcription initiation"/>
    <property type="evidence" value="ECO:0007669"/>
    <property type="project" value="InterPro"/>
</dbReference>
<dbReference type="InterPro" id="IPR039425">
    <property type="entry name" value="RNA_pol_sigma-70-like"/>
</dbReference>
<keyword evidence="1" id="KW-0805">Transcription regulation</keyword>
<comment type="caution">
    <text evidence="5">The sequence shown here is derived from an EMBL/GenBank/DDBJ whole genome shotgun (WGS) entry which is preliminary data.</text>
</comment>
<dbReference type="PANTHER" id="PTHR43133:SF51">
    <property type="entry name" value="RNA POLYMERASE SIGMA FACTOR"/>
    <property type="match status" value="1"/>
</dbReference>